<evidence type="ECO:0000256" key="1">
    <source>
        <dbReference type="SAM" id="MobiDB-lite"/>
    </source>
</evidence>
<evidence type="ECO:0000313" key="2">
    <source>
        <dbReference type="EMBL" id="KAL3395489.1"/>
    </source>
</evidence>
<feature type="region of interest" description="Disordered" evidence="1">
    <location>
        <begin position="52"/>
        <end position="71"/>
    </location>
</feature>
<name>A0ABD2WS63_9HYME</name>
<dbReference type="EMBL" id="JBJJXI010000080">
    <property type="protein sequence ID" value="KAL3395489.1"/>
    <property type="molecule type" value="Genomic_DNA"/>
</dbReference>
<gene>
    <name evidence="2" type="ORF">TKK_010323</name>
</gene>
<protein>
    <submittedName>
        <fullName evidence="2">Uncharacterized protein</fullName>
    </submittedName>
</protein>
<dbReference type="Proteomes" id="UP001627154">
    <property type="component" value="Unassembled WGS sequence"/>
</dbReference>
<sequence length="97" mass="10798">MLLSSKAANLPHSSQSQKDVRYQLSNVLFNNSTDWGVAVAGRSEFQQRAERARKKKGFSERARDDGDDVDYAPLRACTTSSSGSVETLFEFDTFNSN</sequence>
<accession>A0ABD2WS63</accession>
<reference evidence="2 3" key="1">
    <citation type="journal article" date="2024" name="bioRxiv">
        <title>A reference genome for Trichogramma kaykai: A tiny desert-dwelling parasitoid wasp with competing sex-ratio distorters.</title>
        <authorList>
            <person name="Culotta J."/>
            <person name="Lindsey A.R."/>
        </authorList>
    </citation>
    <scope>NUCLEOTIDE SEQUENCE [LARGE SCALE GENOMIC DNA]</scope>
    <source>
        <strain evidence="2 3">KSX58</strain>
    </source>
</reference>
<organism evidence="2 3">
    <name type="scientific">Trichogramma kaykai</name>
    <dbReference type="NCBI Taxonomy" id="54128"/>
    <lineage>
        <taxon>Eukaryota</taxon>
        <taxon>Metazoa</taxon>
        <taxon>Ecdysozoa</taxon>
        <taxon>Arthropoda</taxon>
        <taxon>Hexapoda</taxon>
        <taxon>Insecta</taxon>
        <taxon>Pterygota</taxon>
        <taxon>Neoptera</taxon>
        <taxon>Endopterygota</taxon>
        <taxon>Hymenoptera</taxon>
        <taxon>Apocrita</taxon>
        <taxon>Proctotrupomorpha</taxon>
        <taxon>Chalcidoidea</taxon>
        <taxon>Trichogrammatidae</taxon>
        <taxon>Trichogramma</taxon>
    </lineage>
</organism>
<comment type="caution">
    <text evidence="2">The sequence shown here is derived from an EMBL/GenBank/DDBJ whole genome shotgun (WGS) entry which is preliminary data.</text>
</comment>
<evidence type="ECO:0000313" key="3">
    <source>
        <dbReference type="Proteomes" id="UP001627154"/>
    </source>
</evidence>
<proteinExistence type="predicted"/>
<dbReference type="AlphaFoldDB" id="A0ABD2WS63"/>
<keyword evidence="3" id="KW-1185">Reference proteome</keyword>